<feature type="domain" description="DUF6754" evidence="2">
    <location>
        <begin position="11"/>
        <end position="247"/>
    </location>
</feature>
<evidence type="ECO:0000313" key="3">
    <source>
        <dbReference type="EMBL" id="GAP08674.1"/>
    </source>
</evidence>
<dbReference type="OrthoDB" id="159630at2"/>
<dbReference type="RefSeq" id="WP_062196444.1">
    <property type="nucleotide sequence ID" value="NZ_DF967967.1"/>
</dbReference>
<dbReference type="Proteomes" id="UP000264141">
    <property type="component" value="Unassembled WGS sequence"/>
</dbReference>
<evidence type="ECO:0000313" key="5">
    <source>
        <dbReference type="Proteomes" id="UP000253922"/>
    </source>
</evidence>
<keyword evidence="1" id="KW-0472">Membrane</keyword>
<reference evidence="5" key="2">
    <citation type="submission" date="2015-07" db="EMBL/GenBank/DDBJ databases">
        <title>Draft Genome Sequences of Anaerolinea thermolimosa IMO-1, Bellilinea caldifistulae GOMI-1, Leptolinea tardivitalis YMTK-2, Levilinea saccharolytica KIBI-1,Longilinea arvoryzae KOME-1, Previously Described as Members of the Anaerolineaceae (Chloroflexi).</title>
        <authorList>
            <person name="Sekiguchi Y."/>
            <person name="Ohashi A."/>
            <person name="Matsuura N."/>
            <person name="Tourlousse M.D."/>
        </authorList>
    </citation>
    <scope>NUCLEOTIDE SEQUENCE [LARGE SCALE GENOMIC DNA]</scope>
    <source>
        <strain evidence="5">IMO-1</strain>
    </source>
</reference>
<keyword evidence="5" id="KW-1185">Reference proteome</keyword>
<feature type="transmembrane region" description="Helical" evidence="1">
    <location>
        <begin position="229"/>
        <end position="251"/>
    </location>
</feature>
<feature type="transmembrane region" description="Helical" evidence="1">
    <location>
        <begin position="6"/>
        <end position="26"/>
    </location>
</feature>
<name>A0A3D1JGM8_9CHLR</name>
<keyword evidence="1" id="KW-0812">Transmembrane</keyword>
<evidence type="ECO:0000256" key="1">
    <source>
        <dbReference type="SAM" id="Phobius"/>
    </source>
</evidence>
<proteinExistence type="predicted"/>
<sequence>MIWLESILGTVLVLLAAGLMLVFLLPRFRQGRGGLRAIPALQRLQRAIGLAVEDGTRLHVSIGKASIFSPTNASALVGLSTLERIAQLSLVSDRPPVATSGDGTLSILSQDTLRAAYRIAHVPEQYDAERGRLTGATPFSYVAGTLPILRDERVSTTILAGNLGPEAGLLADASDQQNAFTLATSDALDAQAVFYATAEETLIGEELFALPAYLQAGAIYQASLRVQDVLRWVVIVLLLLAALASFFGLIAL</sequence>
<evidence type="ECO:0000259" key="2">
    <source>
        <dbReference type="Pfam" id="PF20539"/>
    </source>
</evidence>
<dbReference type="InterPro" id="IPR046642">
    <property type="entry name" value="DUF6754"/>
</dbReference>
<reference evidence="3" key="1">
    <citation type="journal article" date="2015" name="Genome Announc.">
        <title>Draft Genome Sequences of Anaerolinea thermolimosa IMO-1, Bellilinea caldifistulae GOMI-1, Leptolinea tardivitalis YMTK-2, Levilinea saccharolytica KIBI-1, Longilinea arvoryzae KOME-1, Previously Described as Members of the Class Anaerolineae (Chloroflexi).</title>
        <authorList>
            <person name="Matsuura N."/>
            <person name="Tourlousse M.D."/>
            <person name="Ohashi A."/>
            <person name="Hugenholtz P."/>
            <person name="Sekiguchi Y."/>
        </authorList>
    </citation>
    <scope>NUCLEOTIDE SEQUENCE</scope>
    <source>
        <strain evidence="3">IMO-1</strain>
    </source>
</reference>
<dbReference type="EMBL" id="DPBP01000030">
    <property type="protein sequence ID" value="HCE17672.1"/>
    <property type="molecule type" value="Genomic_DNA"/>
</dbReference>
<organism evidence="4 6">
    <name type="scientific">Anaerolinea thermolimosa</name>
    <dbReference type="NCBI Taxonomy" id="229919"/>
    <lineage>
        <taxon>Bacteria</taxon>
        <taxon>Bacillati</taxon>
        <taxon>Chloroflexota</taxon>
        <taxon>Anaerolineae</taxon>
        <taxon>Anaerolineales</taxon>
        <taxon>Anaerolineaceae</taxon>
        <taxon>Anaerolinea</taxon>
    </lineage>
</organism>
<reference evidence="4 6" key="3">
    <citation type="journal article" date="2018" name="Nat. Biotechnol.">
        <title>A standardized bacterial taxonomy based on genome phylogeny substantially revises the tree of life.</title>
        <authorList>
            <person name="Parks D.H."/>
            <person name="Chuvochina M."/>
            <person name="Waite D.W."/>
            <person name="Rinke C."/>
            <person name="Skarshewski A."/>
            <person name="Chaumeil P.A."/>
            <person name="Hugenholtz P."/>
        </authorList>
    </citation>
    <scope>NUCLEOTIDE SEQUENCE [LARGE SCALE GENOMIC DNA]</scope>
    <source>
        <strain evidence="4">UBA8781</strain>
    </source>
</reference>
<dbReference type="AlphaFoldDB" id="A0A3D1JGM8"/>
<protein>
    <recommendedName>
        <fullName evidence="2">DUF6754 domain-containing protein</fullName>
    </recommendedName>
</protein>
<dbReference type="STRING" id="229919.GCA_001050195_03514"/>
<evidence type="ECO:0000313" key="4">
    <source>
        <dbReference type="EMBL" id="HCE17672.1"/>
    </source>
</evidence>
<dbReference type="EMBL" id="DF967967">
    <property type="protein sequence ID" value="GAP08674.1"/>
    <property type="molecule type" value="Genomic_DNA"/>
</dbReference>
<dbReference type="Proteomes" id="UP000253922">
    <property type="component" value="Unassembled WGS sequence"/>
</dbReference>
<gene>
    <name evidence="3" type="ORF">ATHL_03580</name>
    <name evidence="4" type="ORF">DEQ80_07420</name>
</gene>
<keyword evidence="1" id="KW-1133">Transmembrane helix</keyword>
<evidence type="ECO:0000313" key="6">
    <source>
        <dbReference type="Proteomes" id="UP000264141"/>
    </source>
</evidence>
<accession>A0A3D1JGM8</accession>
<dbReference type="Pfam" id="PF20539">
    <property type="entry name" value="DUF6754"/>
    <property type="match status" value="1"/>
</dbReference>